<organism evidence="1 2">
    <name type="scientific">Channa striata</name>
    <name type="common">Snakehead murrel</name>
    <name type="synonym">Ophicephalus striatus</name>
    <dbReference type="NCBI Taxonomy" id="64152"/>
    <lineage>
        <taxon>Eukaryota</taxon>
        <taxon>Metazoa</taxon>
        <taxon>Chordata</taxon>
        <taxon>Craniata</taxon>
        <taxon>Vertebrata</taxon>
        <taxon>Euteleostomi</taxon>
        <taxon>Actinopterygii</taxon>
        <taxon>Neopterygii</taxon>
        <taxon>Teleostei</taxon>
        <taxon>Neoteleostei</taxon>
        <taxon>Acanthomorphata</taxon>
        <taxon>Anabantaria</taxon>
        <taxon>Anabantiformes</taxon>
        <taxon>Channoidei</taxon>
        <taxon>Channidae</taxon>
        <taxon>Channa</taxon>
    </lineage>
</organism>
<dbReference type="EMBL" id="JAUPFM010000016">
    <property type="protein sequence ID" value="KAK2825783.1"/>
    <property type="molecule type" value="Genomic_DNA"/>
</dbReference>
<comment type="caution">
    <text evidence="1">The sequence shown here is derived from an EMBL/GenBank/DDBJ whole genome shotgun (WGS) entry which is preliminary data.</text>
</comment>
<accession>A0AA88LWV8</accession>
<proteinExistence type="predicted"/>
<dbReference type="Proteomes" id="UP001187415">
    <property type="component" value="Unassembled WGS sequence"/>
</dbReference>
<dbReference type="AlphaFoldDB" id="A0AA88LWV8"/>
<keyword evidence="2" id="KW-1185">Reference proteome</keyword>
<protein>
    <submittedName>
        <fullName evidence="1">Uncharacterized protein</fullName>
    </submittedName>
</protein>
<reference evidence="1" key="1">
    <citation type="submission" date="2023-07" db="EMBL/GenBank/DDBJ databases">
        <title>Chromosome-level Genome Assembly of Striped Snakehead (Channa striata).</title>
        <authorList>
            <person name="Liu H."/>
        </authorList>
    </citation>
    <scope>NUCLEOTIDE SEQUENCE</scope>
    <source>
        <strain evidence="1">Gz</strain>
        <tissue evidence="1">Muscle</tissue>
    </source>
</reference>
<dbReference type="CDD" id="cd09487">
    <property type="entry name" value="SAM_superfamily"/>
    <property type="match status" value="1"/>
</dbReference>
<sequence>MDPLRAPVGNESISTLTSASVDMETRPYCDPSMLKYLREWNLEAYASNFAGVDIRDFMSLWRPENNQRLRRLVRHGDQETVDALSRKIQGLCVLEHLTELGLEGYFPNFERANVSMNDFMALGDSENEEKLKALVDNKIGPTALLRAKSQGLRILEHLMKWGLGRYFPNFERGDRPV</sequence>
<evidence type="ECO:0000313" key="2">
    <source>
        <dbReference type="Proteomes" id="UP001187415"/>
    </source>
</evidence>
<gene>
    <name evidence="1" type="ORF">Q5P01_019997</name>
</gene>
<name>A0AA88LWV8_CHASR</name>
<evidence type="ECO:0000313" key="1">
    <source>
        <dbReference type="EMBL" id="KAK2825783.1"/>
    </source>
</evidence>